<dbReference type="InterPro" id="IPR050121">
    <property type="entry name" value="Cytochrome_P450_monoxygenase"/>
</dbReference>
<keyword evidence="3" id="KW-0408">Iron</keyword>
<dbReference type="InterPro" id="IPR001128">
    <property type="entry name" value="Cyt_P450"/>
</dbReference>
<dbReference type="InterPro" id="IPR002401">
    <property type="entry name" value="Cyt_P450_E_grp-I"/>
</dbReference>
<comment type="caution">
    <text evidence="4">The sequence shown here is derived from an EMBL/GenBank/DDBJ whole genome shotgun (WGS) entry which is preliminary data.</text>
</comment>
<evidence type="ECO:0000313" key="4">
    <source>
        <dbReference type="EMBL" id="MBD2611714.1"/>
    </source>
</evidence>
<dbReference type="PANTHER" id="PTHR24305">
    <property type="entry name" value="CYTOCHROME P450"/>
    <property type="match status" value="1"/>
</dbReference>
<keyword evidence="3" id="KW-0479">Metal-binding</keyword>
<dbReference type="RefSeq" id="WP_190949398.1">
    <property type="nucleotide sequence ID" value="NZ_JACJTC010000007.1"/>
</dbReference>
<dbReference type="InterPro" id="IPR017972">
    <property type="entry name" value="Cyt_P450_CS"/>
</dbReference>
<evidence type="ECO:0000256" key="2">
    <source>
        <dbReference type="ARBA" id="ARBA00010617"/>
    </source>
</evidence>
<dbReference type="Pfam" id="PF00067">
    <property type="entry name" value="p450"/>
    <property type="match status" value="1"/>
</dbReference>
<name>A0ABR8H883_NOSPU</name>
<dbReference type="SUPFAM" id="SSF48264">
    <property type="entry name" value="Cytochrome P450"/>
    <property type="match status" value="1"/>
</dbReference>
<dbReference type="PRINTS" id="PR00463">
    <property type="entry name" value="EP450I"/>
</dbReference>
<dbReference type="EMBL" id="JACJTC010000007">
    <property type="protein sequence ID" value="MBD2611714.1"/>
    <property type="molecule type" value="Genomic_DNA"/>
</dbReference>
<keyword evidence="5" id="KW-1185">Reference proteome</keyword>
<dbReference type="PROSITE" id="PS00086">
    <property type="entry name" value="CYTOCHROME_P450"/>
    <property type="match status" value="1"/>
</dbReference>
<evidence type="ECO:0000256" key="1">
    <source>
        <dbReference type="ARBA" id="ARBA00001971"/>
    </source>
</evidence>
<protein>
    <submittedName>
        <fullName evidence="4">Cytochrome P450</fullName>
    </submittedName>
</protein>
<dbReference type="CDD" id="cd11053">
    <property type="entry name" value="CYP110-like"/>
    <property type="match status" value="1"/>
</dbReference>
<evidence type="ECO:0000256" key="3">
    <source>
        <dbReference type="RuleBase" id="RU000461"/>
    </source>
</evidence>
<keyword evidence="3" id="KW-0503">Monooxygenase</keyword>
<keyword evidence="3" id="KW-0560">Oxidoreductase</keyword>
<dbReference type="PANTHER" id="PTHR24305:SF166">
    <property type="entry name" value="CYTOCHROME P450 12A4, MITOCHONDRIAL-RELATED"/>
    <property type="match status" value="1"/>
</dbReference>
<gene>
    <name evidence="4" type="ORF">H6G94_10575</name>
</gene>
<accession>A0ABR8H883</accession>
<proteinExistence type="inferred from homology"/>
<dbReference type="InterPro" id="IPR036396">
    <property type="entry name" value="Cyt_P450_sf"/>
</dbReference>
<sequence>MTLPPGPKTPLWLLRHQLNTNPTGFLDGLYKSYGDIITIMYGSTPIVYVSNPSAIKQYLTNTKEITISSLPPGDSPITVGQMGQQGILHLEGLIHKNRRPILMKVYHGERMNASGKSICELTKQIISQQASNKSFIAHEILSKITLQVAIEVVIGLREGKRYEKINHLYTSCIKYERTSLFNLIKDLPFTQIDFGRVSPWGYHKYLLREIFEFLYNEVKERRQEADPSRTDMLCDLIFACDETGKLFSDEEVRDLLFLPILASRDGATHSLTWLLYWVHRLPDVRQQLLEELDSLGENPDPMKIVALPYLNAVCCESLRIYPSPIFSLPRVVVSPVEIMGYELTPGTVLITNIYSTHQREDVYPEAKQFQPERFLQKKYSPYEFIPFGSGVRSCIAGSFSIFQMKLVLATILANYKLELVNNRPEAQEHANDQCYAKSGVKMVMRGPNQPLEKSKPLVSNLFEF</sequence>
<comment type="cofactor">
    <cofactor evidence="1">
        <name>heme</name>
        <dbReference type="ChEBI" id="CHEBI:30413"/>
    </cofactor>
</comment>
<organism evidence="4 5">
    <name type="scientific">Nostoc punctiforme FACHB-252</name>
    <dbReference type="NCBI Taxonomy" id="1357509"/>
    <lineage>
        <taxon>Bacteria</taxon>
        <taxon>Bacillati</taxon>
        <taxon>Cyanobacteriota</taxon>
        <taxon>Cyanophyceae</taxon>
        <taxon>Nostocales</taxon>
        <taxon>Nostocaceae</taxon>
        <taxon>Nostoc</taxon>
    </lineage>
</organism>
<dbReference type="Proteomes" id="UP000606396">
    <property type="component" value="Unassembled WGS sequence"/>
</dbReference>
<keyword evidence="3" id="KW-0349">Heme</keyword>
<dbReference type="Gene3D" id="1.10.630.10">
    <property type="entry name" value="Cytochrome P450"/>
    <property type="match status" value="1"/>
</dbReference>
<comment type="similarity">
    <text evidence="2 3">Belongs to the cytochrome P450 family.</text>
</comment>
<evidence type="ECO:0000313" key="5">
    <source>
        <dbReference type="Proteomes" id="UP000606396"/>
    </source>
</evidence>
<reference evidence="4 5" key="1">
    <citation type="journal article" date="2020" name="ISME J.">
        <title>Comparative genomics reveals insights into cyanobacterial evolution and habitat adaptation.</title>
        <authorList>
            <person name="Chen M.Y."/>
            <person name="Teng W.K."/>
            <person name="Zhao L."/>
            <person name="Hu C.X."/>
            <person name="Zhou Y.K."/>
            <person name="Han B.P."/>
            <person name="Song L.R."/>
            <person name="Shu W.S."/>
        </authorList>
    </citation>
    <scope>NUCLEOTIDE SEQUENCE [LARGE SCALE GENOMIC DNA]</scope>
    <source>
        <strain evidence="4 5">FACHB-252</strain>
    </source>
</reference>